<keyword evidence="3" id="KW-0547">Nucleotide-binding</keyword>
<dbReference type="GO" id="GO:0001732">
    <property type="term" value="P:formation of cytoplasmic translation initiation complex"/>
    <property type="evidence" value="ECO:0007669"/>
    <property type="project" value="TreeGrafter"/>
</dbReference>
<dbReference type="InterPro" id="IPR045196">
    <property type="entry name" value="IF2/IF5"/>
</dbReference>
<dbReference type="EMBL" id="JANBTW010000127">
    <property type="protein sequence ID" value="KAJ2670296.1"/>
    <property type="molecule type" value="Genomic_DNA"/>
</dbReference>
<dbReference type="AlphaFoldDB" id="A0A9W8G3A2"/>
<dbReference type="PROSITE" id="PS51363">
    <property type="entry name" value="W2"/>
    <property type="match status" value="1"/>
</dbReference>
<evidence type="ECO:0000313" key="8">
    <source>
        <dbReference type="Proteomes" id="UP001151518"/>
    </source>
</evidence>
<dbReference type="InterPro" id="IPR016189">
    <property type="entry name" value="Transl_init_fac_IF2/IF5_N"/>
</dbReference>
<dbReference type="OrthoDB" id="10250831at2759"/>
<evidence type="ECO:0000256" key="1">
    <source>
        <dbReference type="ARBA" id="ARBA00010397"/>
    </source>
</evidence>
<dbReference type="Proteomes" id="UP001151518">
    <property type="component" value="Unassembled WGS sequence"/>
</dbReference>
<dbReference type="InterPro" id="IPR003307">
    <property type="entry name" value="W2_domain"/>
</dbReference>
<dbReference type="InterPro" id="IPR016190">
    <property type="entry name" value="Transl_init_fac_IF2/IF5_Zn-bd"/>
</dbReference>
<keyword evidence="4" id="KW-0648">Protein biosynthesis</keyword>
<dbReference type="FunFam" id="2.20.25.350:FF:000001">
    <property type="entry name" value="Eukaryotic translation initiation factor 5"/>
    <property type="match status" value="1"/>
</dbReference>
<dbReference type="PANTHER" id="PTHR23001">
    <property type="entry name" value="EUKARYOTIC TRANSLATION INITIATION FACTOR"/>
    <property type="match status" value="1"/>
</dbReference>
<dbReference type="PANTHER" id="PTHR23001:SF7">
    <property type="entry name" value="EUKARYOTIC TRANSLATION INITIATION FACTOR 5"/>
    <property type="match status" value="1"/>
</dbReference>
<dbReference type="GO" id="GO:0005829">
    <property type="term" value="C:cytosol"/>
    <property type="evidence" value="ECO:0007669"/>
    <property type="project" value="TreeGrafter"/>
</dbReference>
<dbReference type="Gene3D" id="1.25.40.180">
    <property type="match status" value="1"/>
</dbReference>
<sequence length="359" mass="40401">MANMVNICRDNEDPFYRYQMPKMQGKIEGKGNGIKTVLPNITDVARALSRPPSYATKYFGTELGAQTKMDEKNEKYIVNGAHEVSKLQDILDGFIDKFVLCGNCKCPETDLIVKDQFIVKKCKACGKRTDVDMRHKLTTFILKNPPEEVKEARVHANGDADEQLADKAAALDINDDDDDWDAGIDMSEEAVAQRQRELGGIFTSEEDPYDQLGDYIKATPTATSRDIHHKATELGLGKKHRALVVVIQCLFENPTSSLVKDIQKHSSLLMLFGRSDKHQRAIIGGFERIIEGQDALLAKTSSIFKALFDEEVVDEEVFLEWGKKPSKKYVEKDVAKKIHKAAQPFLTWLEEAEEESDSE</sequence>
<accession>A0A9W8G3A2</accession>
<dbReference type="FunFam" id="3.30.30.170:FF:000002">
    <property type="entry name" value="Eukaryotic translation initiation factor 5"/>
    <property type="match status" value="1"/>
</dbReference>
<dbReference type="Pfam" id="PF02020">
    <property type="entry name" value="W2"/>
    <property type="match status" value="1"/>
</dbReference>
<dbReference type="CDD" id="cd11561">
    <property type="entry name" value="W2_eIF5"/>
    <property type="match status" value="1"/>
</dbReference>
<dbReference type="GO" id="GO:0005092">
    <property type="term" value="F:GDP-dissociation inhibitor activity"/>
    <property type="evidence" value="ECO:0007669"/>
    <property type="project" value="TreeGrafter"/>
</dbReference>
<evidence type="ECO:0000256" key="4">
    <source>
        <dbReference type="ARBA" id="ARBA00022917"/>
    </source>
</evidence>
<dbReference type="GO" id="GO:0003743">
    <property type="term" value="F:translation initiation factor activity"/>
    <property type="evidence" value="ECO:0007669"/>
    <property type="project" value="UniProtKB-KW"/>
</dbReference>
<dbReference type="InterPro" id="IPR016024">
    <property type="entry name" value="ARM-type_fold"/>
</dbReference>
<keyword evidence="5" id="KW-0342">GTP-binding</keyword>
<gene>
    <name evidence="7" type="primary">TIF5</name>
    <name evidence="7" type="ORF">GGI25_005878</name>
</gene>
<dbReference type="GO" id="GO:0005525">
    <property type="term" value="F:GTP binding"/>
    <property type="evidence" value="ECO:0007669"/>
    <property type="project" value="UniProtKB-KW"/>
</dbReference>
<organism evidence="7 8">
    <name type="scientific">Coemansia spiralis</name>
    <dbReference type="NCBI Taxonomy" id="417178"/>
    <lineage>
        <taxon>Eukaryota</taxon>
        <taxon>Fungi</taxon>
        <taxon>Fungi incertae sedis</taxon>
        <taxon>Zoopagomycota</taxon>
        <taxon>Kickxellomycotina</taxon>
        <taxon>Kickxellomycetes</taxon>
        <taxon>Kickxellales</taxon>
        <taxon>Kickxellaceae</taxon>
        <taxon>Coemansia</taxon>
    </lineage>
</organism>
<dbReference type="SMART" id="SM00515">
    <property type="entry name" value="eIF5C"/>
    <property type="match status" value="1"/>
</dbReference>
<evidence type="ECO:0000259" key="6">
    <source>
        <dbReference type="PROSITE" id="PS51363"/>
    </source>
</evidence>
<dbReference type="SUPFAM" id="SSF75689">
    <property type="entry name" value="Zinc-binding domain of translation initiation factor 2 beta"/>
    <property type="match status" value="1"/>
</dbReference>
<evidence type="ECO:0000256" key="5">
    <source>
        <dbReference type="ARBA" id="ARBA00023134"/>
    </source>
</evidence>
<dbReference type="GO" id="GO:0071074">
    <property type="term" value="F:eukaryotic initiation factor eIF2 binding"/>
    <property type="evidence" value="ECO:0007669"/>
    <property type="project" value="TreeGrafter"/>
</dbReference>
<protein>
    <submittedName>
        <fullName evidence="7">Eukaryotic translation initiation factor 5</fullName>
    </submittedName>
</protein>
<dbReference type="Pfam" id="PF01873">
    <property type="entry name" value="eIF-5_eIF-2B"/>
    <property type="match status" value="1"/>
</dbReference>
<evidence type="ECO:0000256" key="2">
    <source>
        <dbReference type="ARBA" id="ARBA00022540"/>
    </source>
</evidence>
<dbReference type="Gene3D" id="3.30.30.170">
    <property type="match status" value="1"/>
</dbReference>
<comment type="caution">
    <text evidence="7">The sequence shown here is derived from an EMBL/GenBank/DDBJ whole genome shotgun (WGS) entry which is preliminary data.</text>
</comment>
<dbReference type="Gene3D" id="2.20.25.350">
    <property type="match status" value="1"/>
</dbReference>
<dbReference type="SMART" id="SM00653">
    <property type="entry name" value="eIF2B_5"/>
    <property type="match status" value="1"/>
</dbReference>
<name>A0A9W8G3A2_9FUNG</name>
<proteinExistence type="inferred from homology"/>
<feature type="domain" description="W2" evidence="6">
    <location>
        <begin position="188"/>
        <end position="359"/>
    </location>
</feature>
<dbReference type="SUPFAM" id="SSF48371">
    <property type="entry name" value="ARM repeat"/>
    <property type="match status" value="1"/>
</dbReference>
<reference evidence="7" key="1">
    <citation type="submission" date="2022-07" db="EMBL/GenBank/DDBJ databases">
        <title>Phylogenomic reconstructions and comparative analyses of Kickxellomycotina fungi.</title>
        <authorList>
            <person name="Reynolds N.K."/>
            <person name="Stajich J.E."/>
            <person name="Barry K."/>
            <person name="Grigoriev I.V."/>
            <person name="Crous P."/>
            <person name="Smith M.E."/>
        </authorList>
    </citation>
    <scope>NUCLEOTIDE SEQUENCE</scope>
    <source>
        <strain evidence="7">NRRL 3115</strain>
    </source>
</reference>
<dbReference type="SUPFAM" id="SSF100966">
    <property type="entry name" value="Translation initiation factor 2 beta, aIF2beta, N-terminal domain"/>
    <property type="match status" value="1"/>
</dbReference>
<dbReference type="InterPro" id="IPR002735">
    <property type="entry name" value="Transl_init_fac_IF2/IF5_dom"/>
</dbReference>
<keyword evidence="2 7" id="KW-0396">Initiation factor</keyword>
<evidence type="ECO:0000256" key="3">
    <source>
        <dbReference type="ARBA" id="ARBA00022741"/>
    </source>
</evidence>
<evidence type="ECO:0000313" key="7">
    <source>
        <dbReference type="EMBL" id="KAJ2670296.1"/>
    </source>
</evidence>
<comment type="similarity">
    <text evidence="1">Belongs to the eIF-2-beta/eIF-5 family.</text>
</comment>